<dbReference type="InterPro" id="IPR019734">
    <property type="entry name" value="TPR_rpt"/>
</dbReference>
<feature type="non-terminal residue" evidence="3">
    <location>
        <position position="1"/>
    </location>
</feature>
<comment type="caution">
    <text evidence="3">The sequence shown here is derived from an EMBL/GenBank/DDBJ whole genome shotgun (WGS) entry which is preliminary data.</text>
</comment>
<dbReference type="SUPFAM" id="SSF48452">
    <property type="entry name" value="TPR-like"/>
    <property type="match status" value="1"/>
</dbReference>
<keyword evidence="1" id="KW-0677">Repeat</keyword>
<evidence type="ECO:0000256" key="2">
    <source>
        <dbReference type="ARBA" id="ARBA00022803"/>
    </source>
</evidence>
<dbReference type="Gene3D" id="1.25.40.10">
    <property type="entry name" value="Tetratricopeptide repeat domain"/>
    <property type="match status" value="1"/>
</dbReference>
<dbReference type="InterPro" id="IPR050498">
    <property type="entry name" value="Ycf3"/>
</dbReference>
<dbReference type="InterPro" id="IPR011990">
    <property type="entry name" value="TPR-like_helical_dom_sf"/>
</dbReference>
<sequence length="186" mass="20587">LRSLTILMILVITLGFLLGCTPREEMAPQEEVTELEPTTAMAYLSRGDKLREEGDLTGAKRAYQEAIELEPDNAIAHLKLGDVFRQKGYLEGAIDAYQKSVELNPRQVGAHYGLGLSLAEQGFYLSDAIKCIERGIELDPSVADYIEDAANLARDYNKLSLLPQKKSKIIINNCQVIPSFDKSGIK</sequence>
<dbReference type="PROSITE" id="PS50293">
    <property type="entry name" value="TPR_REGION"/>
    <property type="match status" value="2"/>
</dbReference>
<dbReference type="SMART" id="SM00028">
    <property type="entry name" value="TPR"/>
    <property type="match status" value="3"/>
</dbReference>
<evidence type="ECO:0000313" key="3">
    <source>
        <dbReference type="EMBL" id="GAH13582.1"/>
    </source>
</evidence>
<proteinExistence type="predicted"/>
<gene>
    <name evidence="3" type="ORF">S01H4_60085</name>
</gene>
<organism evidence="3">
    <name type="scientific">marine sediment metagenome</name>
    <dbReference type="NCBI Taxonomy" id="412755"/>
    <lineage>
        <taxon>unclassified sequences</taxon>
        <taxon>metagenomes</taxon>
        <taxon>ecological metagenomes</taxon>
    </lineage>
</organism>
<dbReference type="PROSITE" id="PS50005">
    <property type="entry name" value="TPR"/>
    <property type="match status" value="2"/>
</dbReference>
<dbReference type="Pfam" id="PF07719">
    <property type="entry name" value="TPR_2"/>
    <property type="match status" value="1"/>
</dbReference>
<keyword evidence="2" id="KW-0802">TPR repeat</keyword>
<evidence type="ECO:0000256" key="1">
    <source>
        <dbReference type="ARBA" id="ARBA00022737"/>
    </source>
</evidence>
<dbReference type="InterPro" id="IPR013105">
    <property type="entry name" value="TPR_2"/>
</dbReference>
<dbReference type="AlphaFoldDB" id="X1D0B2"/>
<accession>X1D0B2</accession>
<dbReference type="EMBL" id="BART01035349">
    <property type="protein sequence ID" value="GAH13582.1"/>
    <property type="molecule type" value="Genomic_DNA"/>
</dbReference>
<reference evidence="3" key="1">
    <citation type="journal article" date="2014" name="Front. Microbiol.">
        <title>High frequency of phylogenetically diverse reductive dehalogenase-homologous genes in deep subseafloor sedimentary metagenomes.</title>
        <authorList>
            <person name="Kawai M."/>
            <person name="Futagami T."/>
            <person name="Toyoda A."/>
            <person name="Takaki Y."/>
            <person name="Nishi S."/>
            <person name="Hori S."/>
            <person name="Arai W."/>
            <person name="Tsubouchi T."/>
            <person name="Morono Y."/>
            <person name="Uchiyama I."/>
            <person name="Ito T."/>
            <person name="Fujiyama A."/>
            <person name="Inagaki F."/>
            <person name="Takami H."/>
        </authorList>
    </citation>
    <scope>NUCLEOTIDE SEQUENCE</scope>
    <source>
        <strain evidence="3">Expedition CK06-06</strain>
    </source>
</reference>
<protein>
    <submittedName>
        <fullName evidence="3">Uncharacterized protein</fullName>
    </submittedName>
</protein>
<dbReference type="PANTHER" id="PTHR44858:SF1">
    <property type="entry name" value="UDP-N-ACETYLGLUCOSAMINE--PEPTIDE N-ACETYLGLUCOSAMINYLTRANSFERASE SPINDLY-RELATED"/>
    <property type="match status" value="1"/>
</dbReference>
<name>X1D0B2_9ZZZZ</name>
<dbReference type="PANTHER" id="PTHR44858">
    <property type="entry name" value="TETRATRICOPEPTIDE REPEAT PROTEIN 6"/>
    <property type="match status" value="1"/>
</dbReference>
<dbReference type="Pfam" id="PF13414">
    <property type="entry name" value="TPR_11"/>
    <property type="match status" value="1"/>
</dbReference>